<keyword evidence="3" id="KW-1185">Reference proteome</keyword>
<evidence type="ECO:0000256" key="1">
    <source>
        <dbReference type="SAM" id="Coils"/>
    </source>
</evidence>
<accession>A0A6B9XMM5</accession>
<dbReference type="GeneID" id="65103219"/>
<dbReference type="RefSeq" id="YP_010087886.1">
    <property type="nucleotide sequence ID" value="NC_055603.1"/>
</dbReference>
<organism evidence="2 3">
    <name type="scientific">Lymphocystis disease virus 4</name>
    <dbReference type="NCBI Taxonomy" id="2704413"/>
    <lineage>
        <taxon>Viruses</taxon>
        <taxon>Varidnaviria</taxon>
        <taxon>Bamfordvirae</taxon>
        <taxon>Nucleocytoviricota</taxon>
        <taxon>Megaviricetes</taxon>
        <taxon>Pimascovirales</taxon>
        <taxon>Pimascovirales incertae sedis</taxon>
        <taxon>Iridoviridae</taxon>
        <taxon>Alphairidovirinae</taxon>
        <taxon>Lymphocystivirus</taxon>
        <taxon>Lymphocystivirus micropogonias1</taxon>
    </lineage>
</organism>
<protein>
    <submittedName>
        <fullName evidence="2">Uncharacterized protein</fullName>
    </submittedName>
</protein>
<sequence length="191" mass="22253">METALLDALESISCNDYNKFCWCLKNKINCQFPVNPDNRCDLISFFKTKYSINQTVEYFKTALKDASFNQTLAELTQKIAELNDPKNELEMLKQEIIFLKEKIVKLENNFCPNDLNATKKKCVDALFDLTDTEFRRAKFYFCDADFMSGYTKLPRSQLQCERLDLVDRLWNSNGGKIYCIISKICEIVKVP</sequence>
<dbReference type="Proteomes" id="UP000678193">
    <property type="component" value="Segment"/>
</dbReference>
<evidence type="ECO:0000313" key="2">
    <source>
        <dbReference type="EMBL" id="QHR78511.1"/>
    </source>
</evidence>
<name>A0A6B9XMM5_9VIRU</name>
<reference evidence="2" key="1">
    <citation type="journal article" date="2020" name="Arch. Virol.">
        <title>Complete genome sequence and analysis of a novel lymphocystivirus detected in whitemouth croaker (Micropogonias furnieri): lymphocystis disease virus 4.</title>
        <authorList>
            <person name="Doszpoly A."/>
            <person name="Kajan G.L."/>
            <person name="Puentes R."/>
            <person name="Perretta A."/>
        </authorList>
    </citation>
    <scope>NUCLEOTIDE SEQUENCE</scope>
    <source>
        <strain evidence="2">LCDV-WC</strain>
    </source>
</reference>
<dbReference type="Gene3D" id="1.10.533.10">
    <property type="entry name" value="Death Domain, Fas"/>
    <property type="match status" value="1"/>
</dbReference>
<dbReference type="InterPro" id="IPR011029">
    <property type="entry name" value="DEATH-like_dom_sf"/>
</dbReference>
<dbReference type="EMBL" id="MN803438">
    <property type="protein sequence ID" value="QHR78511.1"/>
    <property type="molecule type" value="Genomic_DNA"/>
</dbReference>
<dbReference type="KEGG" id="vg:65103219"/>
<keyword evidence="1" id="KW-0175">Coiled coil</keyword>
<proteinExistence type="predicted"/>
<feature type="coiled-coil region" evidence="1">
    <location>
        <begin position="72"/>
        <end position="109"/>
    </location>
</feature>
<evidence type="ECO:0000313" key="3">
    <source>
        <dbReference type="Proteomes" id="UP000678193"/>
    </source>
</evidence>